<organism evidence="4 5">
    <name type="scientific">Zingiber officinale</name>
    <name type="common">Ginger</name>
    <name type="synonym">Amomum zingiber</name>
    <dbReference type="NCBI Taxonomy" id="94328"/>
    <lineage>
        <taxon>Eukaryota</taxon>
        <taxon>Viridiplantae</taxon>
        <taxon>Streptophyta</taxon>
        <taxon>Embryophyta</taxon>
        <taxon>Tracheophyta</taxon>
        <taxon>Spermatophyta</taxon>
        <taxon>Magnoliopsida</taxon>
        <taxon>Liliopsida</taxon>
        <taxon>Zingiberales</taxon>
        <taxon>Zingiberaceae</taxon>
        <taxon>Zingiber</taxon>
    </lineage>
</organism>
<accession>A0A8J5GVX5</accession>
<protein>
    <submittedName>
        <fullName evidence="4">Uncharacterized protein</fullName>
    </submittedName>
</protein>
<keyword evidence="3" id="KW-0067">ATP-binding</keyword>
<evidence type="ECO:0000256" key="1">
    <source>
        <dbReference type="ARBA" id="ARBA00010322"/>
    </source>
</evidence>
<dbReference type="PANTHER" id="PTHR12169">
    <property type="entry name" value="ATPASE N2B"/>
    <property type="match status" value="1"/>
</dbReference>
<name>A0A8J5GVX5_ZINOF</name>
<evidence type="ECO:0000256" key="3">
    <source>
        <dbReference type="ARBA" id="ARBA00022840"/>
    </source>
</evidence>
<dbReference type="GO" id="GO:0009507">
    <property type="term" value="C:chloroplast"/>
    <property type="evidence" value="ECO:0007669"/>
    <property type="project" value="TreeGrafter"/>
</dbReference>
<gene>
    <name evidence="4" type="ORF">ZIOFF_028978</name>
</gene>
<keyword evidence="5" id="KW-1185">Reference proteome</keyword>
<dbReference type="GO" id="GO:0005524">
    <property type="term" value="F:ATP binding"/>
    <property type="evidence" value="ECO:0007669"/>
    <property type="project" value="UniProtKB-KW"/>
</dbReference>
<evidence type="ECO:0000313" key="4">
    <source>
        <dbReference type="EMBL" id="KAG6510931.1"/>
    </source>
</evidence>
<dbReference type="InterPro" id="IPR005654">
    <property type="entry name" value="ATPase_AFG1-like"/>
</dbReference>
<dbReference type="SUPFAM" id="SSF52540">
    <property type="entry name" value="P-loop containing nucleoside triphosphate hydrolases"/>
    <property type="match status" value="1"/>
</dbReference>
<dbReference type="Pfam" id="PF03969">
    <property type="entry name" value="AFG1_ATPase"/>
    <property type="match status" value="1"/>
</dbReference>
<evidence type="ECO:0000313" key="5">
    <source>
        <dbReference type="Proteomes" id="UP000734854"/>
    </source>
</evidence>
<dbReference type="GO" id="GO:0005739">
    <property type="term" value="C:mitochondrion"/>
    <property type="evidence" value="ECO:0007669"/>
    <property type="project" value="TreeGrafter"/>
</dbReference>
<sequence>MSYNRHCTRVLADKWRSSNLEATSSSSGFGPVPVQVDTADLKITEEFDSAFAFWFISQWLCYCFLFQLKYFRSMRNSARPLQQIRYLYCFYRTDISLNKAGKIDKASIFVNPIACHPNGVIYGRENNKDLTYSMLFSRALCSTSEKFSIRDSSNVGGVGPLLEYEKRIVMGELVGGDSFQIESLRALQRLYEELVEHEDDYQLDRYLSSKKSGRSRWLWSRLMPRSNYSPIKGLYLYGGVGTGKTMLMDLFYNQLFVSSKFFVVMIRRIHCL</sequence>
<dbReference type="AlphaFoldDB" id="A0A8J5GVX5"/>
<comment type="similarity">
    <text evidence="1">Belongs to the AFG1 ATPase family.</text>
</comment>
<reference evidence="4 5" key="1">
    <citation type="submission" date="2020-08" db="EMBL/GenBank/DDBJ databases">
        <title>Plant Genome Project.</title>
        <authorList>
            <person name="Zhang R.-G."/>
        </authorList>
    </citation>
    <scope>NUCLEOTIDE SEQUENCE [LARGE SCALE GENOMIC DNA]</scope>
    <source>
        <tissue evidence="4">Rhizome</tissue>
    </source>
</reference>
<dbReference type="PANTHER" id="PTHR12169:SF29">
    <property type="entry name" value="AFG1-LIKE ATPASE FAMILY PROTEIN"/>
    <property type="match status" value="1"/>
</dbReference>
<keyword evidence="2" id="KW-0547">Nucleotide-binding</keyword>
<dbReference type="Gene3D" id="3.40.50.300">
    <property type="entry name" value="P-loop containing nucleotide triphosphate hydrolases"/>
    <property type="match status" value="1"/>
</dbReference>
<dbReference type="Proteomes" id="UP000734854">
    <property type="component" value="Unassembled WGS sequence"/>
</dbReference>
<proteinExistence type="inferred from homology"/>
<dbReference type="InterPro" id="IPR027417">
    <property type="entry name" value="P-loop_NTPase"/>
</dbReference>
<dbReference type="GO" id="GO:0016887">
    <property type="term" value="F:ATP hydrolysis activity"/>
    <property type="evidence" value="ECO:0007669"/>
    <property type="project" value="InterPro"/>
</dbReference>
<dbReference type="EMBL" id="JACMSC010000008">
    <property type="protein sequence ID" value="KAG6510931.1"/>
    <property type="molecule type" value="Genomic_DNA"/>
</dbReference>
<comment type="caution">
    <text evidence="4">The sequence shown here is derived from an EMBL/GenBank/DDBJ whole genome shotgun (WGS) entry which is preliminary data.</text>
</comment>
<evidence type="ECO:0000256" key="2">
    <source>
        <dbReference type="ARBA" id="ARBA00022741"/>
    </source>
</evidence>